<comment type="caution">
    <text evidence="6">The sequence shown here is derived from an EMBL/GenBank/DDBJ whole genome shotgun (WGS) entry which is preliminary data.</text>
</comment>
<evidence type="ECO:0000256" key="1">
    <source>
        <dbReference type="ARBA" id="ARBA00009437"/>
    </source>
</evidence>
<feature type="domain" description="HTH lysR-type" evidence="5">
    <location>
        <begin position="1"/>
        <end position="60"/>
    </location>
</feature>
<evidence type="ECO:0000313" key="6">
    <source>
        <dbReference type="EMBL" id="MDQ2065904.1"/>
    </source>
</evidence>
<dbReference type="PROSITE" id="PS50931">
    <property type="entry name" value="HTH_LYSR"/>
    <property type="match status" value="1"/>
</dbReference>
<gene>
    <name evidence="6" type="ORF">Q9295_05945</name>
</gene>
<reference evidence="6 7" key="1">
    <citation type="submission" date="2023-08" db="EMBL/GenBank/DDBJ databases">
        <title>Characterization of two Paracoccaceae strains isolated from Phycosphere and proposal of Xinfangfangia lacusdiani sp. nov.</title>
        <authorList>
            <person name="Deng Y."/>
            <person name="Zhang Y.Q."/>
        </authorList>
    </citation>
    <scope>NUCLEOTIDE SEQUENCE [LARGE SCALE GENOMIC DNA]</scope>
    <source>
        <strain evidence="6 7">CPCC 101601</strain>
    </source>
</reference>
<keyword evidence="7" id="KW-1185">Reference proteome</keyword>
<sequence length="306" mass="34238">MRLTHRQLEIFRSLMQTLSVTETAAELYSSQPTISRELKALEDSLGFVLFLRDKRRLEVTPRAIALHSIVQRSFVSLDEIGRAADAIRGDRLQRIAVACLPAFAHALMPQTIDRFRALHKDAAIKVHSIEESVLTRELLNKIFDLGVVEGRVPGGLGSLEQRDLGNLLCVMPADHPLSRYKCLEVEQMEGSDFIYYSEEDSYRRQIDALFDTAGVSRNLMVETTTATSIGGMVSQGIGISIVNPLTALAFEGNNLTVRPLAKTIPYSLNIWQPDPVRQSQWSAGFMDALRQTLDDIVERLTARELI</sequence>
<dbReference type="InterPro" id="IPR005119">
    <property type="entry name" value="LysR_subst-bd"/>
</dbReference>
<dbReference type="Pfam" id="PF03466">
    <property type="entry name" value="LysR_substrate"/>
    <property type="match status" value="1"/>
</dbReference>
<dbReference type="SUPFAM" id="SSF53850">
    <property type="entry name" value="Periplasmic binding protein-like II"/>
    <property type="match status" value="1"/>
</dbReference>
<dbReference type="RefSeq" id="WP_306679588.1">
    <property type="nucleotide sequence ID" value="NZ_JAVDBT010000004.1"/>
</dbReference>
<dbReference type="Proteomes" id="UP001239680">
    <property type="component" value="Unassembled WGS sequence"/>
</dbReference>
<dbReference type="InterPro" id="IPR036388">
    <property type="entry name" value="WH-like_DNA-bd_sf"/>
</dbReference>
<keyword evidence="4" id="KW-0804">Transcription</keyword>
<dbReference type="SUPFAM" id="SSF46785">
    <property type="entry name" value="Winged helix' DNA-binding domain"/>
    <property type="match status" value="1"/>
</dbReference>
<protein>
    <submittedName>
        <fullName evidence="6">LysR substrate-binding domain-containing protein</fullName>
    </submittedName>
</protein>
<dbReference type="PRINTS" id="PR00039">
    <property type="entry name" value="HTHLYSR"/>
</dbReference>
<evidence type="ECO:0000256" key="4">
    <source>
        <dbReference type="ARBA" id="ARBA00023163"/>
    </source>
</evidence>
<dbReference type="PANTHER" id="PTHR30427">
    <property type="entry name" value="TRANSCRIPTIONAL ACTIVATOR PROTEIN LYSR"/>
    <property type="match status" value="1"/>
</dbReference>
<evidence type="ECO:0000256" key="2">
    <source>
        <dbReference type="ARBA" id="ARBA00023015"/>
    </source>
</evidence>
<proteinExistence type="inferred from homology"/>
<dbReference type="InterPro" id="IPR036390">
    <property type="entry name" value="WH_DNA-bd_sf"/>
</dbReference>
<dbReference type="InterPro" id="IPR000847">
    <property type="entry name" value="LysR_HTH_N"/>
</dbReference>
<evidence type="ECO:0000313" key="7">
    <source>
        <dbReference type="Proteomes" id="UP001239680"/>
    </source>
</evidence>
<dbReference type="PANTHER" id="PTHR30427:SF1">
    <property type="entry name" value="TRANSCRIPTIONAL ACTIVATOR PROTEIN LYSR"/>
    <property type="match status" value="1"/>
</dbReference>
<dbReference type="Gene3D" id="1.10.10.10">
    <property type="entry name" value="Winged helix-like DNA-binding domain superfamily/Winged helix DNA-binding domain"/>
    <property type="match status" value="1"/>
</dbReference>
<dbReference type="EMBL" id="JAVDBT010000004">
    <property type="protein sequence ID" value="MDQ2065904.1"/>
    <property type="molecule type" value="Genomic_DNA"/>
</dbReference>
<evidence type="ECO:0000259" key="5">
    <source>
        <dbReference type="PROSITE" id="PS50931"/>
    </source>
</evidence>
<keyword evidence="3" id="KW-0238">DNA-binding</keyword>
<dbReference type="Pfam" id="PF00126">
    <property type="entry name" value="HTH_1"/>
    <property type="match status" value="1"/>
</dbReference>
<evidence type="ECO:0000256" key="3">
    <source>
        <dbReference type="ARBA" id="ARBA00023125"/>
    </source>
</evidence>
<name>A0ABU0VVX4_9RHOB</name>
<accession>A0ABU0VVX4</accession>
<comment type="similarity">
    <text evidence="1">Belongs to the LysR transcriptional regulatory family.</text>
</comment>
<dbReference type="Gene3D" id="3.40.190.290">
    <property type="match status" value="1"/>
</dbReference>
<organism evidence="6 7">
    <name type="scientific">Pseudogemmobacter lacusdianii</name>
    <dbReference type="NCBI Taxonomy" id="3069608"/>
    <lineage>
        <taxon>Bacteria</taxon>
        <taxon>Pseudomonadati</taxon>
        <taxon>Pseudomonadota</taxon>
        <taxon>Alphaproteobacteria</taxon>
        <taxon>Rhodobacterales</taxon>
        <taxon>Paracoccaceae</taxon>
        <taxon>Pseudogemmobacter</taxon>
    </lineage>
</organism>
<keyword evidence="2" id="KW-0805">Transcription regulation</keyword>